<evidence type="ECO:0000256" key="2">
    <source>
        <dbReference type="SAM" id="Phobius"/>
    </source>
</evidence>
<dbReference type="Proteomes" id="UP000482155">
    <property type="component" value="Unassembled WGS sequence"/>
</dbReference>
<evidence type="ECO:0000313" key="3">
    <source>
        <dbReference type="EMBL" id="NEX63428.1"/>
    </source>
</evidence>
<keyword evidence="4" id="KW-1185">Reference proteome</keyword>
<dbReference type="EMBL" id="JAAIVB010000069">
    <property type="protein sequence ID" value="NEX63428.1"/>
    <property type="molecule type" value="Genomic_DNA"/>
</dbReference>
<gene>
    <name evidence="3" type="ORF">G3574_20310</name>
</gene>
<dbReference type="AlphaFoldDB" id="A0A6B3SSJ0"/>
<accession>A0A6B3SSJ0</accession>
<name>A0A6B3SSJ0_9BURK</name>
<organism evidence="3 4">
    <name type="scientific">Noviherbaspirillum galbum</name>
    <dbReference type="NCBI Taxonomy" id="2709383"/>
    <lineage>
        <taxon>Bacteria</taxon>
        <taxon>Pseudomonadati</taxon>
        <taxon>Pseudomonadota</taxon>
        <taxon>Betaproteobacteria</taxon>
        <taxon>Burkholderiales</taxon>
        <taxon>Oxalobacteraceae</taxon>
        <taxon>Noviherbaspirillum</taxon>
    </lineage>
</organism>
<reference evidence="3 4" key="1">
    <citation type="submission" date="2020-02" db="EMBL/GenBank/DDBJ databases">
        <authorList>
            <person name="Kim M.K."/>
        </authorList>
    </citation>
    <scope>NUCLEOTIDE SEQUENCE [LARGE SCALE GENOMIC DNA]</scope>
    <source>
        <strain evidence="3 4">17J57-3</strain>
    </source>
</reference>
<comment type="caution">
    <text evidence="3">The sequence shown here is derived from an EMBL/GenBank/DDBJ whole genome shotgun (WGS) entry which is preliminary data.</text>
</comment>
<dbReference type="RefSeq" id="WP_163967283.1">
    <property type="nucleotide sequence ID" value="NZ_JAAIVB010000069.1"/>
</dbReference>
<keyword evidence="2" id="KW-0812">Transmembrane</keyword>
<evidence type="ECO:0000313" key="4">
    <source>
        <dbReference type="Proteomes" id="UP000482155"/>
    </source>
</evidence>
<keyword evidence="2" id="KW-0472">Membrane</keyword>
<proteinExistence type="predicted"/>
<keyword evidence="2" id="KW-1133">Transmembrane helix</keyword>
<sequence length="278" mass="31133">MTENYWWFSSVTTAGLLAAAAWLSREWISARLTKTIQHEFDLKLEKVRAEIRDSEEKLKARIREKEGEIAALRSGALSALATRQAAIDKRRLEAIDQLWNAFNVLGPVRSLAAAMTLIKFESAAQIAERDPNARKMFEMMGAGLDLTKLDHSDADKARPFVTPMAWAVYVAIRAVAMHGAIRWMILKGGLGQKDLGDTEQVRTLVVKVLPHYENYLKEHGFAVYDQVLRALEDELLKELNAMMSGVEADKATLERAADIIRKANDLQQAVIDRAGEAK</sequence>
<keyword evidence="1" id="KW-0175">Coiled coil</keyword>
<feature type="transmembrane region" description="Helical" evidence="2">
    <location>
        <begin position="6"/>
        <end position="24"/>
    </location>
</feature>
<evidence type="ECO:0000256" key="1">
    <source>
        <dbReference type="SAM" id="Coils"/>
    </source>
</evidence>
<protein>
    <submittedName>
        <fullName evidence="3">Uncharacterized protein</fullName>
    </submittedName>
</protein>
<feature type="coiled-coil region" evidence="1">
    <location>
        <begin position="44"/>
        <end position="75"/>
    </location>
</feature>